<name>A0A699U4Q4_TANCI</name>
<organism evidence="2">
    <name type="scientific">Tanacetum cinerariifolium</name>
    <name type="common">Dalmatian daisy</name>
    <name type="synonym">Chrysanthemum cinerariifolium</name>
    <dbReference type="NCBI Taxonomy" id="118510"/>
    <lineage>
        <taxon>Eukaryota</taxon>
        <taxon>Viridiplantae</taxon>
        <taxon>Streptophyta</taxon>
        <taxon>Embryophyta</taxon>
        <taxon>Tracheophyta</taxon>
        <taxon>Spermatophyta</taxon>
        <taxon>Magnoliopsida</taxon>
        <taxon>eudicotyledons</taxon>
        <taxon>Gunneridae</taxon>
        <taxon>Pentapetalae</taxon>
        <taxon>asterids</taxon>
        <taxon>campanulids</taxon>
        <taxon>Asterales</taxon>
        <taxon>Asteraceae</taxon>
        <taxon>Asteroideae</taxon>
        <taxon>Anthemideae</taxon>
        <taxon>Anthemidinae</taxon>
        <taxon>Tanacetum</taxon>
    </lineage>
</organism>
<feature type="non-terminal residue" evidence="2">
    <location>
        <position position="196"/>
    </location>
</feature>
<dbReference type="AlphaFoldDB" id="A0A699U4Q4"/>
<protein>
    <submittedName>
        <fullName evidence="2">Uncharacterized protein</fullName>
    </submittedName>
</protein>
<proteinExistence type="predicted"/>
<keyword evidence="1" id="KW-0812">Transmembrane</keyword>
<gene>
    <name evidence="2" type="ORF">Tci_888295</name>
</gene>
<feature type="transmembrane region" description="Helical" evidence="1">
    <location>
        <begin position="50"/>
        <end position="66"/>
    </location>
</feature>
<feature type="non-terminal residue" evidence="2">
    <location>
        <position position="1"/>
    </location>
</feature>
<sequence length="196" mass="21362">KDVPFAIAVLLLGLFTEEIVATRGAWLAATWHAVGLAVVLALIWLIRHNGLLTALVSLGSLAVVYARCRKQLAFITLGCVALVFLVKGPLYSAIHVDGRPYALDILMAHQMSAVLHAGTQPTAQEKEVLEHVLPLPLWKAYYSPFQSDSLVFSKGFNYTYLGTEAGRRAYIATWASLVPRNLPALAVHQSQVSELA</sequence>
<accession>A0A699U4Q4</accession>
<comment type="caution">
    <text evidence="2">The sequence shown here is derived from an EMBL/GenBank/DDBJ whole genome shotgun (WGS) entry which is preliminary data.</text>
</comment>
<feature type="transmembrane region" description="Helical" evidence="1">
    <location>
        <begin position="72"/>
        <end position="90"/>
    </location>
</feature>
<keyword evidence="1" id="KW-1133">Transmembrane helix</keyword>
<reference evidence="2" key="1">
    <citation type="journal article" date="2019" name="Sci. Rep.">
        <title>Draft genome of Tanacetum cinerariifolium, the natural source of mosquito coil.</title>
        <authorList>
            <person name="Yamashiro T."/>
            <person name="Shiraishi A."/>
            <person name="Satake H."/>
            <person name="Nakayama K."/>
        </authorList>
    </citation>
    <scope>NUCLEOTIDE SEQUENCE</scope>
</reference>
<evidence type="ECO:0000313" key="2">
    <source>
        <dbReference type="EMBL" id="GFD16326.1"/>
    </source>
</evidence>
<dbReference type="EMBL" id="BKCJ011292585">
    <property type="protein sequence ID" value="GFD16326.1"/>
    <property type="molecule type" value="Genomic_DNA"/>
</dbReference>
<keyword evidence="1" id="KW-0472">Membrane</keyword>
<evidence type="ECO:0000256" key="1">
    <source>
        <dbReference type="SAM" id="Phobius"/>
    </source>
</evidence>